<dbReference type="InterPro" id="IPR050095">
    <property type="entry name" value="ECF_ABC_transporter_ATP-bd"/>
</dbReference>
<keyword evidence="1" id="KW-0813">Transport</keyword>
<dbReference type="SUPFAM" id="SSF52540">
    <property type="entry name" value="P-loop containing nucleoside triphosphate hydrolases"/>
    <property type="match status" value="2"/>
</dbReference>
<organism evidence="5 6">
    <name type="scientific">Draconibacterium aestuarii</name>
    <dbReference type="NCBI Taxonomy" id="2998507"/>
    <lineage>
        <taxon>Bacteria</taxon>
        <taxon>Pseudomonadati</taxon>
        <taxon>Bacteroidota</taxon>
        <taxon>Bacteroidia</taxon>
        <taxon>Marinilabiliales</taxon>
        <taxon>Prolixibacteraceae</taxon>
        <taxon>Draconibacterium</taxon>
    </lineage>
</organism>
<evidence type="ECO:0000313" key="5">
    <source>
        <dbReference type="EMBL" id="MCY1719920.1"/>
    </source>
</evidence>
<evidence type="ECO:0000313" key="6">
    <source>
        <dbReference type="Proteomes" id="UP001145087"/>
    </source>
</evidence>
<name>A0A9X3F3N2_9BACT</name>
<dbReference type="InterPro" id="IPR003593">
    <property type="entry name" value="AAA+_ATPase"/>
</dbReference>
<dbReference type="PROSITE" id="PS50893">
    <property type="entry name" value="ABC_TRANSPORTER_2"/>
    <property type="match status" value="1"/>
</dbReference>
<dbReference type="AlphaFoldDB" id="A0A9X3F3N2"/>
<comment type="caution">
    <text evidence="5">The sequence shown here is derived from an EMBL/GenBank/DDBJ whole genome shotgun (WGS) entry which is preliminary data.</text>
</comment>
<dbReference type="GO" id="GO:0043190">
    <property type="term" value="C:ATP-binding cassette (ABC) transporter complex"/>
    <property type="evidence" value="ECO:0007669"/>
    <property type="project" value="TreeGrafter"/>
</dbReference>
<dbReference type="PANTHER" id="PTHR43553">
    <property type="entry name" value="HEAVY METAL TRANSPORTER"/>
    <property type="match status" value="1"/>
</dbReference>
<gene>
    <name evidence="5" type="ORF">OU798_06170</name>
</gene>
<accession>A0A9X3F3N2</accession>
<dbReference type="Pfam" id="PF00005">
    <property type="entry name" value="ABC_tran"/>
    <property type="match status" value="1"/>
</dbReference>
<keyword evidence="3 5" id="KW-0067">ATP-binding</keyword>
<evidence type="ECO:0000256" key="1">
    <source>
        <dbReference type="ARBA" id="ARBA00022448"/>
    </source>
</evidence>
<dbReference type="GO" id="GO:0016887">
    <property type="term" value="F:ATP hydrolysis activity"/>
    <property type="evidence" value="ECO:0007669"/>
    <property type="project" value="InterPro"/>
</dbReference>
<dbReference type="RefSeq" id="WP_343332253.1">
    <property type="nucleotide sequence ID" value="NZ_JAPOHD010000012.1"/>
</dbReference>
<dbReference type="EMBL" id="JAPOHD010000012">
    <property type="protein sequence ID" value="MCY1719920.1"/>
    <property type="molecule type" value="Genomic_DNA"/>
</dbReference>
<dbReference type="GO" id="GO:0005524">
    <property type="term" value="F:ATP binding"/>
    <property type="evidence" value="ECO:0007669"/>
    <property type="project" value="UniProtKB-KW"/>
</dbReference>
<dbReference type="SMART" id="SM00382">
    <property type="entry name" value="AAA"/>
    <property type="match status" value="1"/>
</dbReference>
<proteinExistence type="predicted"/>
<dbReference type="InterPro" id="IPR027417">
    <property type="entry name" value="P-loop_NTPase"/>
</dbReference>
<evidence type="ECO:0000259" key="4">
    <source>
        <dbReference type="PROSITE" id="PS50893"/>
    </source>
</evidence>
<dbReference type="GO" id="GO:0042626">
    <property type="term" value="F:ATPase-coupled transmembrane transporter activity"/>
    <property type="evidence" value="ECO:0007669"/>
    <property type="project" value="TreeGrafter"/>
</dbReference>
<dbReference type="InterPro" id="IPR003439">
    <property type="entry name" value="ABC_transporter-like_ATP-bd"/>
</dbReference>
<dbReference type="PANTHER" id="PTHR43553:SF3">
    <property type="entry name" value="ABC TRANSPORTER ATP-BINDING PROTEIN MODF"/>
    <property type="match status" value="1"/>
</dbReference>
<evidence type="ECO:0000256" key="2">
    <source>
        <dbReference type="ARBA" id="ARBA00022741"/>
    </source>
</evidence>
<dbReference type="Proteomes" id="UP001145087">
    <property type="component" value="Unassembled WGS sequence"/>
</dbReference>
<dbReference type="Gene3D" id="3.40.50.300">
    <property type="entry name" value="P-loop containing nucleotide triphosphate hydrolases"/>
    <property type="match status" value="2"/>
</dbReference>
<keyword evidence="6" id="KW-1185">Reference proteome</keyword>
<keyword evidence="2" id="KW-0547">Nucleotide-binding</keyword>
<feature type="domain" description="ABC transporter" evidence="4">
    <location>
        <begin position="191"/>
        <end position="417"/>
    </location>
</feature>
<reference evidence="5" key="1">
    <citation type="submission" date="2022-11" db="EMBL/GenBank/DDBJ databases">
        <title>Marilongibacter aestuarii gen. nov., sp. nov., isolated from tidal flat sediment.</title>
        <authorList>
            <person name="Jiayan W."/>
        </authorList>
    </citation>
    <scope>NUCLEOTIDE SEQUENCE</scope>
    <source>
        <strain evidence="5">Z1-6</strain>
    </source>
</reference>
<evidence type="ECO:0000256" key="3">
    <source>
        <dbReference type="ARBA" id="ARBA00022840"/>
    </source>
</evidence>
<sequence length="417" mass="47404">MIQDKHWAIFGPGISMKSAFMQDLQKGVVPDLLNHFSEKRGVLFSTYTLQKFIKEEVQHDDYTLSEAEHRSIRTFSSGEQRKALLNYLISLHPDFIVFDNIFDMLDVESREILTRRLSDLSQKTPIIQVVKRKDNLLPFIKNAIRIENEKISYSGTIEQYEQLFITENSIKLKEQLPPPLEHITLEQNPLIQFTHVTVSYADRTIVKNINWEIKNGDFWQLKGPNGSGKTTLLTMITGDNPKAYGQDIVLFGHKRGTGESIWDIKKKIGYVTPSLTTLFRGWNTVEKMVISGLVDSIGLYKKPTELQKQVAGQWIKLIGLAALKHQRFATLSEVQQCMVLIARAMIKHPPLLILDEPAHGLDDTSASLLTSLINKISDEGQTTIIYVSHRKEPGLKPRQVFELIPGDSGSQGRIQKK</sequence>
<protein>
    <submittedName>
        <fullName evidence="5">ATP-binding cassette domain-containing protein</fullName>
    </submittedName>
</protein>